<dbReference type="RefSeq" id="WP_313832374.1">
    <property type="nucleotide sequence ID" value="NZ_JAQOUE010000001.1"/>
</dbReference>
<evidence type="ECO:0000256" key="6">
    <source>
        <dbReference type="ARBA" id="ARBA00022692"/>
    </source>
</evidence>
<dbReference type="InterPro" id="IPR012902">
    <property type="entry name" value="N_methyl_site"/>
</dbReference>
<feature type="transmembrane region" description="Helical" evidence="11">
    <location>
        <begin position="21"/>
        <end position="39"/>
    </location>
</feature>
<evidence type="ECO:0000313" key="14">
    <source>
        <dbReference type="Proteomes" id="UP001250932"/>
    </source>
</evidence>
<dbReference type="Pfam" id="PF07963">
    <property type="entry name" value="N_methyl"/>
    <property type="match status" value="1"/>
</dbReference>
<evidence type="ECO:0000259" key="12">
    <source>
        <dbReference type="Pfam" id="PF12019"/>
    </source>
</evidence>
<dbReference type="NCBIfam" id="TIGR02532">
    <property type="entry name" value="IV_pilin_GFxxxE"/>
    <property type="match status" value="1"/>
</dbReference>
<keyword evidence="4" id="KW-0488">Methylation</keyword>
<evidence type="ECO:0000256" key="1">
    <source>
        <dbReference type="ARBA" id="ARBA00004377"/>
    </source>
</evidence>
<dbReference type="InterPro" id="IPR022346">
    <property type="entry name" value="T2SS_GspH"/>
</dbReference>
<comment type="similarity">
    <text evidence="9">Belongs to the GSP H family.</text>
</comment>
<protein>
    <recommendedName>
        <fullName evidence="2">Type II secretion system protein H</fullName>
    </recommendedName>
    <alternativeName>
        <fullName evidence="10">General secretion pathway protein H</fullName>
    </alternativeName>
</protein>
<gene>
    <name evidence="13" type="ORF">PPG34_06615</name>
</gene>
<evidence type="ECO:0000256" key="11">
    <source>
        <dbReference type="SAM" id="Phobius"/>
    </source>
</evidence>
<dbReference type="Pfam" id="PF12019">
    <property type="entry name" value="GspH"/>
    <property type="match status" value="1"/>
</dbReference>
<keyword evidence="14" id="KW-1185">Reference proteome</keyword>
<sequence>MMVDVPRSPFTRQQGFTLTELLIVLGILSVVALIGGSWLSTQIPHYHLNGAVRQVRADLLAARMQAVSQGNEFRVLFSEAHQYDILDDDNNNGKADVGEFLESRSIQDDYPGVTIRSNRNPIFHPRGTASSLGTVTIANQAGEMLVTVSITGQVKVKPPQ</sequence>
<name>A0ABU3K6P5_9BACT</name>
<evidence type="ECO:0000256" key="10">
    <source>
        <dbReference type="ARBA" id="ARBA00030775"/>
    </source>
</evidence>
<evidence type="ECO:0000256" key="2">
    <source>
        <dbReference type="ARBA" id="ARBA00021549"/>
    </source>
</evidence>
<comment type="caution">
    <text evidence="13">The sequence shown here is derived from an EMBL/GenBank/DDBJ whole genome shotgun (WGS) entry which is preliminary data.</text>
</comment>
<reference evidence="13 14" key="1">
    <citation type="journal article" date="2023" name="ISME J.">
        <title>Cultivation and genomic characterization of novel and ubiquitous marine nitrite-oxidizing bacteria from the Nitrospirales.</title>
        <authorList>
            <person name="Mueller A.J."/>
            <person name="Daebeler A."/>
            <person name="Herbold C.W."/>
            <person name="Kirkegaard R.H."/>
            <person name="Daims H."/>
        </authorList>
    </citation>
    <scope>NUCLEOTIDE SEQUENCE [LARGE SCALE GENOMIC DNA]</scope>
    <source>
        <strain evidence="13 14">EB</strain>
    </source>
</reference>
<evidence type="ECO:0000256" key="5">
    <source>
        <dbReference type="ARBA" id="ARBA00022519"/>
    </source>
</evidence>
<dbReference type="Gene3D" id="3.55.40.10">
    <property type="entry name" value="minor pseudopilin epsh domain"/>
    <property type="match status" value="1"/>
</dbReference>
<comment type="subcellular location">
    <subcellularLocation>
        <location evidence="1">Cell inner membrane</location>
        <topology evidence="1">Single-pass membrane protein</topology>
    </subcellularLocation>
</comment>
<proteinExistence type="inferred from homology"/>
<evidence type="ECO:0000256" key="8">
    <source>
        <dbReference type="ARBA" id="ARBA00023136"/>
    </source>
</evidence>
<keyword evidence="8 11" id="KW-0472">Membrane</keyword>
<keyword evidence="7 11" id="KW-1133">Transmembrane helix</keyword>
<keyword evidence="6 11" id="KW-0812">Transmembrane</keyword>
<keyword evidence="5" id="KW-0997">Cell inner membrane</keyword>
<evidence type="ECO:0000256" key="4">
    <source>
        <dbReference type="ARBA" id="ARBA00022481"/>
    </source>
</evidence>
<evidence type="ECO:0000256" key="9">
    <source>
        <dbReference type="ARBA" id="ARBA00025772"/>
    </source>
</evidence>
<accession>A0ABU3K6P5</accession>
<organism evidence="13 14">
    <name type="scientific">Candidatus Nitronereus thalassa</name>
    <dbReference type="NCBI Taxonomy" id="3020898"/>
    <lineage>
        <taxon>Bacteria</taxon>
        <taxon>Pseudomonadati</taxon>
        <taxon>Nitrospirota</taxon>
        <taxon>Nitrospiria</taxon>
        <taxon>Nitrospirales</taxon>
        <taxon>Nitrospiraceae</taxon>
        <taxon>Candidatus Nitronereus</taxon>
    </lineage>
</organism>
<feature type="domain" description="General secretion pathway GspH" evidence="12">
    <location>
        <begin position="51"/>
        <end position="152"/>
    </location>
</feature>
<evidence type="ECO:0000256" key="7">
    <source>
        <dbReference type="ARBA" id="ARBA00022989"/>
    </source>
</evidence>
<evidence type="ECO:0000256" key="3">
    <source>
        <dbReference type="ARBA" id="ARBA00022475"/>
    </source>
</evidence>
<dbReference type="Proteomes" id="UP001250932">
    <property type="component" value="Unassembled WGS sequence"/>
</dbReference>
<dbReference type="SUPFAM" id="SSF54523">
    <property type="entry name" value="Pili subunits"/>
    <property type="match status" value="1"/>
</dbReference>
<keyword evidence="3" id="KW-1003">Cell membrane</keyword>
<evidence type="ECO:0000313" key="13">
    <source>
        <dbReference type="EMBL" id="MDT7042020.1"/>
    </source>
</evidence>
<dbReference type="EMBL" id="JAQOUE010000001">
    <property type="protein sequence ID" value="MDT7042020.1"/>
    <property type="molecule type" value="Genomic_DNA"/>
</dbReference>
<dbReference type="InterPro" id="IPR045584">
    <property type="entry name" value="Pilin-like"/>
</dbReference>